<name>A0A397SYS8_9GLOM</name>
<dbReference type="Proteomes" id="UP000265703">
    <property type="component" value="Unassembled WGS sequence"/>
</dbReference>
<sequence>MQGLVEYDQVLEKHSGLSVPNPMQQPRLHVNTQEPHLAQQQLSDFELFEFDQQSTFDLCLGPHENGQPNSEQKQLVQSHFVVELQQHSYLEPYENNQQNHEPNNISSTNKEYTVICLVGKELTIPRWQKAGLLVKLHFYGDSDGQIKSAIEKKIPYLKDKNWRFYECKSLKPVLADVLIDKCRFEHLKGISGTRKKLYIGTEYGPLLRALEDIH</sequence>
<evidence type="ECO:0000313" key="2">
    <source>
        <dbReference type="Proteomes" id="UP000265703"/>
    </source>
</evidence>
<dbReference type="AlphaFoldDB" id="A0A397SYS8"/>
<gene>
    <name evidence="1" type="ORF">C1645_738875</name>
</gene>
<protein>
    <submittedName>
        <fullName evidence="1">Uncharacterized protein</fullName>
    </submittedName>
</protein>
<proteinExistence type="predicted"/>
<evidence type="ECO:0000313" key="1">
    <source>
        <dbReference type="EMBL" id="RIA89145.1"/>
    </source>
</evidence>
<dbReference type="OrthoDB" id="2306073at2759"/>
<keyword evidence="2" id="KW-1185">Reference proteome</keyword>
<accession>A0A397SYS8</accession>
<dbReference type="EMBL" id="QKYT01000231">
    <property type="protein sequence ID" value="RIA89145.1"/>
    <property type="molecule type" value="Genomic_DNA"/>
</dbReference>
<organism evidence="1 2">
    <name type="scientific">Glomus cerebriforme</name>
    <dbReference type="NCBI Taxonomy" id="658196"/>
    <lineage>
        <taxon>Eukaryota</taxon>
        <taxon>Fungi</taxon>
        <taxon>Fungi incertae sedis</taxon>
        <taxon>Mucoromycota</taxon>
        <taxon>Glomeromycotina</taxon>
        <taxon>Glomeromycetes</taxon>
        <taxon>Glomerales</taxon>
        <taxon>Glomeraceae</taxon>
        <taxon>Glomus</taxon>
    </lineage>
</organism>
<comment type="caution">
    <text evidence="1">The sequence shown here is derived from an EMBL/GenBank/DDBJ whole genome shotgun (WGS) entry which is preliminary data.</text>
</comment>
<reference evidence="1 2" key="1">
    <citation type="submission" date="2018-06" db="EMBL/GenBank/DDBJ databases">
        <title>Comparative genomics reveals the genomic features of Rhizophagus irregularis, R. cerebriforme, R. diaphanum and Gigaspora rosea, and their symbiotic lifestyle signature.</title>
        <authorList>
            <person name="Morin E."/>
            <person name="San Clemente H."/>
            <person name="Chen E.C.H."/>
            <person name="De La Providencia I."/>
            <person name="Hainaut M."/>
            <person name="Kuo A."/>
            <person name="Kohler A."/>
            <person name="Murat C."/>
            <person name="Tang N."/>
            <person name="Roy S."/>
            <person name="Loubradou J."/>
            <person name="Henrissat B."/>
            <person name="Grigoriev I.V."/>
            <person name="Corradi N."/>
            <person name="Roux C."/>
            <person name="Martin F.M."/>
        </authorList>
    </citation>
    <scope>NUCLEOTIDE SEQUENCE [LARGE SCALE GENOMIC DNA]</scope>
    <source>
        <strain evidence="1 2">DAOM 227022</strain>
    </source>
</reference>